<gene>
    <name evidence="2" type="ORF">LRU_00779</name>
</gene>
<protein>
    <submittedName>
        <fullName evidence="2">Uncharacterized protein</fullName>
    </submittedName>
</protein>
<proteinExistence type="predicted"/>
<evidence type="ECO:0000256" key="1">
    <source>
        <dbReference type="SAM" id="MobiDB-lite"/>
    </source>
</evidence>
<dbReference type="AlphaFoldDB" id="F7QZC5"/>
<reference evidence="2 3" key="1">
    <citation type="journal article" date="2011" name="J. Bacteriol.">
        <title>Genome Sequence of Lactobacillus ruminis SPM0211, Isolated from a Fecal Sample from a Healthy Korean.</title>
        <authorList>
            <person name="Lee S."/>
            <person name="Cho Y.J."/>
            <person name="Lee A.H."/>
            <person name="Chun J."/>
            <person name="Ha N.J."/>
            <person name="Ko G."/>
        </authorList>
    </citation>
    <scope>NUCLEOTIDE SEQUENCE [LARGE SCALE GENOMIC DNA]</scope>
    <source>
        <strain evidence="2 3">SPM0211</strain>
    </source>
</reference>
<organism evidence="2 3">
    <name type="scientific">Ligilactobacillus ruminis SPM0211</name>
    <dbReference type="NCBI Taxonomy" id="1040964"/>
    <lineage>
        <taxon>Bacteria</taxon>
        <taxon>Bacillati</taxon>
        <taxon>Bacillota</taxon>
        <taxon>Bacilli</taxon>
        <taxon>Lactobacillales</taxon>
        <taxon>Lactobacillaceae</taxon>
        <taxon>Ligilactobacillus</taxon>
    </lineage>
</organism>
<comment type="caution">
    <text evidence="2">The sequence shown here is derived from an EMBL/GenBank/DDBJ whole genome shotgun (WGS) entry which is preliminary data.</text>
</comment>
<evidence type="ECO:0000313" key="2">
    <source>
        <dbReference type="EMBL" id="EGM52844.1"/>
    </source>
</evidence>
<dbReference type="Proteomes" id="UP000002971">
    <property type="component" value="Unassembled WGS sequence"/>
</dbReference>
<sequence length="46" mass="5033">MIGIAVQKIEDAETDGTGDEAVFEAEKHRAQGNKREAEVNEGMSDR</sequence>
<name>F7QZC5_9LACO</name>
<feature type="region of interest" description="Disordered" evidence="1">
    <location>
        <begin position="26"/>
        <end position="46"/>
    </location>
</feature>
<dbReference type="EMBL" id="AFOJ01000003">
    <property type="protein sequence ID" value="EGM52844.1"/>
    <property type="molecule type" value="Genomic_DNA"/>
</dbReference>
<evidence type="ECO:0000313" key="3">
    <source>
        <dbReference type="Proteomes" id="UP000002971"/>
    </source>
</evidence>
<accession>F7QZC5</accession>